<sequence>MPHRTIDAAKLRTLIDGDTELLLLDVRTPREFQSEHIAGSVNVPLDQIDGNLDSSAANGETGLLRMLAQDGRRTVLVCRSGRRAVDCSDRLARAGIEDTDVLEGGLQAWNRAGGDVERGRGGAWDLERQVRFTAGAIVLSSVLAGIAWPPAFALAGLIGAGLVFSAITDTCGMGMVLARMPWNKSAPACPTLQTPAEGTGTAR</sequence>
<keyword evidence="1" id="KW-1133">Transmembrane helix</keyword>
<dbReference type="EMBL" id="JBHSDK010000010">
    <property type="protein sequence ID" value="MFC4334970.1"/>
    <property type="molecule type" value="Genomic_DNA"/>
</dbReference>
<gene>
    <name evidence="3" type="ORF">ACFPET_07150</name>
</gene>
<dbReference type="RefSeq" id="WP_380619180.1">
    <property type="nucleotide sequence ID" value="NZ_JBHSDK010000010.1"/>
</dbReference>
<evidence type="ECO:0000256" key="1">
    <source>
        <dbReference type="SAM" id="Phobius"/>
    </source>
</evidence>
<evidence type="ECO:0000313" key="3">
    <source>
        <dbReference type="EMBL" id="MFC4334970.1"/>
    </source>
</evidence>
<keyword evidence="1" id="KW-0472">Membrane</keyword>
<dbReference type="Gene3D" id="6.10.140.1340">
    <property type="match status" value="1"/>
</dbReference>
<dbReference type="Proteomes" id="UP001595823">
    <property type="component" value="Unassembled WGS sequence"/>
</dbReference>
<dbReference type="CDD" id="cd00158">
    <property type="entry name" value="RHOD"/>
    <property type="match status" value="1"/>
</dbReference>
<dbReference type="InterPro" id="IPR001763">
    <property type="entry name" value="Rhodanese-like_dom"/>
</dbReference>
<dbReference type="InterPro" id="IPR021309">
    <property type="entry name" value="YgaP-like_TM"/>
</dbReference>
<dbReference type="PANTHER" id="PTHR43031:SF1">
    <property type="entry name" value="PYRIDINE NUCLEOTIDE-DISULPHIDE OXIDOREDUCTASE"/>
    <property type="match status" value="1"/>
</dbReference>
<comment type="caution">
    <text evidence="3">The sequence shown here is derived from an EMBL/GenBank/DDBJ whole genome shotgun (WGS) entry which is preliminary data.</text>
</comment>
<keyword evidence="4" id="KW-1185">Reference proteome</keyword>
<feature type="transmembrane region" description="Helical" evidence="1">
    <location>
        <begin position="130"/>
        <end position="148"/>
    </location>
</feature>
<dbReference type="InterPro" id="IPR050229">
    <property type="entry name" value="GlpE_sulfurtransferase"/>
</dbReference>
<feature type="transmembrane region" description="Helical" evidence="1">
    <location>
        <begin position="154"/>
        <end position="178"/>
    </location>
</feature>
<dbReference type="PANTHER" id="PTHR43031">
    <property type="entry name" value="FAD-DEPENDENT OXIDOREDUCTASE"/>
    <property type="match status" value="1"/>
</dbReference>
<dbReference type="PROSITE" id="PS50206">
    <property type="entry name" value="RHODANESE_3"/>
    <property type="match status" value="1"/>
</dbReference>
<evidence type="ECO:0000313" key="4">
    <source>
        <dbReference type="Proteomes" id="UP001595823"/>
    </source>
</evidence>
<dbReference type="Pfam" id="PF00581">
    <property type="entry name" value="Rhodanese"/>
    <property type="match status" value="1"/>
</dbReference>
<name>A0ABV8TX02_9ACTN</name>
<accession>A0ABV8TX02</accession>
<dbReference type="Gene3D" id="3.40.250.10">
    <property type="entry name" value="Rhodanese-like domain"/>
    <property type="match status" value="1"/>
</dbReference>
<dbReference type="Pfam" id="PF11127">
    <property type="entry name" value="YgaP-like_TM"/>
    <property type="match status" value="1"/>
</dbReference>
<proteinExistence type="predicted"/>
<dbReference type="InterPro" id="IPR036873">
    <property type="entry name" value="Rhodanese-like_dom_sf"/>
</dbReference>
<dbReference type="SUPFAM" id="SSF52821">
    <property type="entry name" value="Rhodanese/Cell cycle control phosphatase"/>
    <property type="match status" value="1"/>
</dbReference>
<organism evidence="3 4">
    <name type="scientific">Salininema proteolyticum</name>
    <dbReference type="NCBI Taxonomy" id="1607685"/>
    <lineage>
        <taxon>Bacteria</taxon>
        <taxon>Bacillati</taxon>
        <taxon>Actinomycetota</taxon>
        <taxon>Actinomycetes</taxon>
        <taxon>Glycomycetales</taxon>
        <taxon>Glycomycetaceae</taxon>
        <taxon>Salininema</taxon>
    </lineage>
</organism>
<feature type="domain" description="Rhodanese" evidence="2">
    <location>
        <begin position="17"/>
        <end position="118"/>
    </location>
</feature>
<protein>
    <submittedName>
        <fullName evidence="3">Rhodanese-like domain-containing protein</fullName>
    </submittedName>
</protein>
<evidence type="ECO:0000259" key="2">
    <source>
        <dbReference type="PROSITE" id="PS50206"/>
    </source>
</evidence>
<dbReference type="SMART" id="SM00450">
    <property type="entry name" value="RHOD"/>
    <property type="match status" value="1"/>
</dbReference>
<keyword evidence="1" id="KW-0812">Transmembrane</keyword>
<reference evidence="4" key="1">
    <citation type="journal article" date="2019" name="Int. J. Syst. Evol. Microbiol.">
        <title>The Global Catalogue of Microorganisms (GCM) 10K type strain sequencing project: providing services to taxonomists for standard genome sequencing and annotation.</title>
        <authorList>
            <consortium name="The Broad Institute Genomics Platform"/>
            <consortium name="The Broad Institute Genome Sequencing Center for Infectious Disease"/>
            <person name="Wu L."/>
            <person name="Ma J."/>
        </authorList>
    </citation>
    <scope>NUCLEOTIDE SEQUENCE [LARGE SCALE GENOMIC DNA]</scope>
    <source>
        <strain evidence="4">IBRC-M 10908</strain>
    </source>
</reference>